<dbReference type="EMBL" id="DS231643">
    <property type="protein sequence ID" value="EDU46244.1"/>
    <property type="molecule type" value="Genomic_DNA"/>
</dbReference>
<evidence type="ECO:0000313" key="1">
    <source>
        <dbReference type="EMBL" id="EDU46244.1"/>
    </source>
</evidence>
<protein>
    <submittedName>
        <fullName evidence="1">Uncharacterized protein</fullName>
    </submittedName>
</protein>
<dbReference type="Proteomes" id="UP000001471">
    <property type="component" value="Unassembled WGS sequence"/>
</dbReference>
<dbReference type="InParanoid" id="B2WQ28"/>
<proteinExistence type="predicted"/>
<dbReference type="AlphaFoldDB" id="B2WQ28"/>
<evidence type="ECO:0000313" key="2">
    <source>
        <dbReference type="Proteomes" id="UP000001471"/>
    </source>
</evidence>
<dbReference type="HOGENOM" id="CLU_2607173_0_0_1"/>
<sequence length="79" mass="8640">MVGYSGRLFRLTGWSAFSAGLGRPIKESLQTAVSSIHISSDLWSSPNRYSLLGITAHISKGYFMLRAFPLMQSNGVFAV</sequence>
<organism evidence="1 2">
    <name type="scientific">Pyrenophora tritici-repentis (strain Pt-1C-BFP)</name>
    <name type="common">Wheat tan spot fungus</name>
    <name type="synonym">Drechslera tritici-repentis</name>
    <dbReference type="NCBI Taxonomy" id="426418"/>
    <lineage>
        <taxon>Eukaryota</taxon>
        <taxon>Fungi</taxon>
        <taxon>Dikarya</taxon>
        <taxon>Ascomycota</taxon>
        <taxon>Pezizomycotina</taxon>
        <taxon>Dothideomycetes</taxon>
        <taxon>Pleosporomycetidae</taxon>
        <taxon>Pleosporales</taxon>
        <taxon>Pleosporineae</taxon>
        <taxon>Pleosporaceae</taxon>
        <taxon>Pyrenophora</taxon>
    </lineage>
</organism>
<accession>B2WQ28</accession>
<gene>
    <name evidence="1" type="ORF">PTRG_12096</name>
</gene>
<reference evidence="2" key="1">
    <citation type="journal article" date="2013" name="G3 (Bethesda)">
        <title>Comparative genomics of a plant-pathogenic fungus, Pyrenophora tritici-repentis, reveals transduplication and the impact of repeat elements on pathogenicity and population divergence.</title>
        <authorList>
            <person name="Manning V.A."/>
            <person name="Pandelova I."/>
            <person name="Dhillon B."/>
            <person name="Wilhelm L.J."/>
            <person name="Goodwin S.B."/>
            <person name="Berlin A.M."/>
            <person name="Figueroa M."/>
            <person name="Freitag M."/>
            <person name="Hane J.K."/>
            <person name="Henrissat B."/>
            <person name="Holman W.H."/>
            <person name="Kodira C.D."/>
            <person name="Martin J."/>
            <person name="Oliver R.P."/>
            <person name="Robbertse B."/>
            <person name="Schackwitz W."/>
            <person name="Schwartz D.C."/>
            <person name="Spatafora J.W."/>
            <person name="Turgeon B.G."/>
            <person name="Yandava C."/>
            <person name="Young S."/>
            <person name="Zhou S."/>
            <person name="Zeng Q."/>
            <person name="Grigoriev I.V."/>
            <person name="Ma L.-J."/>
            <person name="Ciuffetti L.M."/>
        </authorList>
    </citation>
    <scope>NUCLEOTIDE SEQUENCE [LARGE SCALE GENOMIC DNA]</scope>
    <source>
        <strain evidence="2">Pt-1C-BFP</strain>
    </source>
</reference>
<name>B2WQ28_PYRTR</name>